<name>A0A3S5BN44_9PLAT</name>
<dbReference type="Proteomes" id="UP000784294">
    <property type="component" value="Unassembled WGS sequence"/>
</dbReference>
<keyword evidence="1" id="KW-0812">Transmembrane</keyword>
<sequence length="79" mass="8993">MAKLTDVADYDADETSGNVPRPWSGFGKDYTYNGLRTRCVSLSFPTNMTNLRKQGQTTFIPILFNFGMTLVILWYLDAF</sequence>
<evidence type="ECO:0000256" key="1">
    <source>
        <dbReference type="SAM" id="Phobius"/>
    </source>
</evidence>
<proteinExistence type="predicted"/>
<evidence type="ECO:0000313" key="3">
    <source>
        <dbReference type="Proteomes" id="UP000784294"/>
    </source>
</evidence>
<protein>
    <submittedName>
        <fullName evidence="2">Uncharacterized protein</fullName>
    </submittedName>
</protein>
<accession>A0A3S5BN44</accession>
<keyword evidence="3" id="KW-1185">Reference proteome</keyword>
<organism evidence="2 3">
    <name type="scientific">Protopolystoma xenopodis</name>
    <dbReference type="NCBI Taxonomy" id="117903"/>
    <lineage>
        <taxon>Eukaryota</taxon>
        <taxon>Metazoa</taxon>
        <taxon>Spiralia</taxon>
        <taxon>Lophotrochozoa</taxon>
        <taxon>Platyhelminthes</taxon>
        <taxon>Monogenea</taxon>
        <taxon>Polyopisthocotylea</taxon>
        <taxon>Polystomatidea</taxon>
        <taxon>Polystomatidae</taxon>
        <taxon>Protopolystoma</taxon>
    </lineage>
</organism>
<feature type="transmembrane region" description="Helical" evidence="1">
    <location>
        <begin position="58"/>
        <end position="76"/>
    </location>
</feature>
<keyword evidence="1" id="KW-0472">Membrane</keyword>
<gene>
    <name evidence="2" type="ORF">PXEA_LOCUS3644</name>
</gene>
<comment type="caution">
    <text evidence="2">The sequence shown here is derived from an EMBL/GenBank/DDBJ whole genome shotgun (WGS) entry which is preliminary data.</text>
</comment>
<keyword evidence="1" id="KW-1133">Transmembrane helix</keyword>
<dbReference type="EMBL" id="CAAALY010008332">
    <property type="protein sequence ID" value="VEL10204.1"/>
    <property type="molecule type" value="Genomic_DNA"/>
</dbReference>
<reference evidence="2" key="1">
    <citation type="submission" date="2018-11" db="EMBL/GenBank/DDBJ databases">
        <authorList>
            <consortium name="Pathogen Informatics"/>
        </authorList>
    </citation>
    <scope>NUCLEOTIDE SEQUENCE</scope>
</reference>
<dbReference type="AlphaFoldDB" id="A0A3S5BN44"/>
<evidence type="ECO:0000313" key="2">
    <source>
        <dbReference type="EMBL" id="VEL10204.1"/>
    </source>
</evidence>